<keyword evidence="9" id="KW-1185">Reference proteome</keyword>
<dbReference type="PROSITE" id="PS50103">
    <property type="entry name" value="ZF_C3H1"/>
    <property type="match status" value="1"/>
</dbReference>
<evidence type="ECO:0000259" key="6">
    <source>
        <dbReference type="PROSITE" id="PS50102"/>
    </source>
</evidence>
<feature type="region of interest" description="Disordered" evidence="5">
    <location>
        <begin position="580"/>
        <end position="643"/>
    </location>
</feature>
<evidence type="ECO:0000256" key="3">
    <source>
        <dbReference type="PROSITE-ProRule" id="PRU00176"/>
    </source>
</evidence>
<dbReference type="Pfam" id="PF00076">
    <property type="entry name" value="RRM_1"/>
    <property type="match status" value="1"/>
</dbReference>
<organism evidence="8 9">
    <name type="scientific">Dactylellina haptotyla (strain CBS 200.50)</name>
    <name type="common">Nematode-trapping fungus</name>
    <name type="synonym">Monacrosporium haptotylum</name>
    <dbReference type="NCBI Taxonomy" id="1284197"/>
    <lineage>
        <taxon>Eukaryota</taxon>
        <taxon>Fungi</taxon>
        <taxon>Dikarya</taxon>
        <taxon>Ascomycota</taxon>
        <taxon>Pezizomycotina</taxon>
        <taxon>Orbiliomycetes</taxon>
        <taxon>Orbiliales</taxon>
        <taxon>Orbiliaceae</taxon>
        <taxon>Dactylellina</taxon>
    </lineage>
</organism>
<evidence type="ECO:0000259" key="7">
    <source>
        <dbReference type="PROSITE" id="PS50103"/>
    </source>
</evidence>
<evidence type="ECO:0008006" key="10">
    <source>
        <dbReference type="Google" id="ProtNLM"/>
    </source>
</evidence>
<dbReference type="CDD" id="cd00590">
    <property type="entry name" value="RRM_SF"/>
    <property type="match status" value="1"/>
</dbReference>
<dbReference type="InterPro" id="IPR000571">
    <property type="entry name" value="Znf_CCCH"/>
</dbReference>
<comment type="caution">
    <text evidence="8">The sequence shown here is derived from an EMBL/GenBank/DDBJ whole genome shotgun (WGS) entry which is preliminary data.</text>
</comment>
<feature type="compositionally biased region" description="Acidic residues" evidence="5">
    <location>
        <begin position="624"/>
        <end position="633"/>
    </location>
</feature>
<dbReference type="Proteomes" id="UP000015100">
    <property type="component" value="Unassembled WGS sequence"/>
</dbReference>
<dbReference type="OrthoDB" id="272703at2759"/>
<reference evidence="9" key="2">
    <citation type="submission" date="2013-04" db="EMBL/GenBank/DDBJ databases">
        <title>Genomic mechanisms accounting for the adaptation to parasitism in nematode-trapping fungi.</title>
        <authorList>
            <person name="Ahren D.G."/>
        </authorList>
    </citation>
    <scope>NUCLEOTIDE SEQUENCE [LARGE SCALE GENOMIC DNA]</scope>
    <source>
        <strain evidence="9">CBS 200.50</strain>
    </source>
</reference>
<dbReference type="AlphaFoldDB" id="S8C1E2"/>
<proteinExistence type="predicted"/>
<feature type="zinc finger region" description="C3H1-type" evidence="4">
    <location>
        <begin position="451"/>
        <end position="480"/>
    </location>
</feature>
<gene>
    <name evidence="8" type="ORF">H072_4722</name>
</gene>
<dbReference type="InterPro" id="IPR012677">
    <property type="entry name" value="Nucleotide-bd_a/b_plait_sf"/>
</dbReference>
<evidence type="ECO:0000256" key="1">
    <source>
        <dbReference type="ARBA" id="ARBA00022737"/>
    </source>
</evidence>
<keyword evidence="4" id="KW-0479">Metal-binding</keyword>
<sequence>MLPVPFKPSDVSGRQNEETFSLLSTMGSLSIDPGKSAPSKVIPQAKTSRFSTLFAKEEPVSTSIARTLDEKDSLPKANQDEENDTQTKEIPRYKAPKRGPGAKAPPTPPAPYADPNPKRLYLDNVPYAAKKQDIVAFFNGFNVECIDIPKKHENLKGVAYVNLKTEDEAKKAVIQLNGGTIRGRRVRVAPAKVSITYRKSQTEFEDETEEPQPLKPTAAASGQTEAALPITQLGPPMNAGSGNITSLREGIFRLACQALTRGDRTPEDIFREINFNDEEKQILRDFYNRHKQVEKEIHEQRRLMLEKAIGGSPCLLHGVENCAECQQALVLKQIRDEEHKENLLLGDTKTQHHHSLSWDSGIAMRGETNPNLQPRSGAAMMPIRQNSAPQNPAAYPPLNAAGALRLYGPKFLKENFPQPEPPIHNAYVPSHGGLSLGNPFHRQNAVVHTQPGIKTHCAFFLRTGHCDFAQQGCKFSHELPPGGIAELTAQAAAAQAAQAAQVPTNSLGHPRNCLGDTMFADSMAQASRLGVLRPVHTSVPLRTISGPTRSIRRPENLYQPLVPTVGVSYPVFNIRPPPPPIIQENHRSGIQHSQSQRQPRLWRESSNWRGHMKRVGSHNTEADGAADDEESDSDLISISSYNN</sequence>
<dbReference type="InterPro" id="IPR035979">
    <property type="entry name" value="RBD_domain_sf"/>
</dbReference>
<feature type="compositionally biased region" description="Low complexity" evidence="5">
    <location>
        <begin position="634"/>
        <end position="643"/>
    </location>
</feature>
<dbReference type="PROSITE" id="PS50102">
    <property type="entry name" value="RRM"/>
    <property type="match status" value="1"/>
</dbReference>
<dbReference type="STRING" id="1284197.S8C1E2"/>
<dbReference type="HOGENOM" id="CLU_422700_0_0_1"/>
<evidence type="ECO:0000256" key="5">
    <source>
        <dbReference type="SAM" id="MobiDB-lite"/>
    </source>
</evidence>
<evidence type="ECO:0000313" key="9">
    <source>
        <dbReference type="Proteomes" id="UP000015100"/>
    </source>
</evidence>
<dbReference type="GO" id="GO:0008270">
    <property type="term" value="F:zinc ion binding"/>
    <property type="evidence" value="ECO:0007669"/>
    <property type="project" value="UniProtKB-KW"/>
</dbReference>
<accession>S8C1E2</accession>
<feature type="compositionally biased region" description="Polar residues" evidence="5">
    <location>
        <begin position="588"/>
        <end position="608"/>
    </location>
</feature>
<dbReference type="PANTHER" id="PTHR23236">
    <property type="entry name" value="EUKARYOTIC TRANSLATION INITIATION FACTOR 4B/4H"/>
    <property type="match status" value="1"/>
</dbReference>
<protein>
    <recommendedName>
        <fullName evidence="10">RRM domain-containing protein</fullName>
    </recommendedName>
</protein>
<keyword evidence="2 3" id="KW-0694">RNA-binding</keyword>
<dbReference type="PANTHER" id="PTHR23236:SF119">
    <property type="entry name" value="NUCLEAR RNA-BINDING PROTEIN SART-3"/>
    <property type="match status" value="1"/>
</dbReference>
<keyword evidence="4" id="KW-0863">Zinc-finger</keyword>
<feature type="compositionally biased region" description="Pro residues" evidence="5">
    <location>
        <begin position="103"/>
        <end position="114"/>
    </location>
</feature>
<dbReference type="InterPro" id="IPR000504">
    <property type="entry name" value="RRM_dom"/>
</dbReference>
<evidence type="ECO:0000256" key="4">
    <source>
        <dbReference type="PROSITE-ProRule" id="PRU00723"/>
    </source>
</evidence>
<dbReference type="SUPFAM" id="SSF54928">
    <property type="entry name" value="RNA-binding domain, RBD"/>
    <property type="match status" value="1"/>
</dbReference>
<keyword evidence="1" id="KW-0677">Repeat</keyword>
<evidence type="ECO:0000256" key="2">
    <source>
        <dbReference type="ARBA" id="ARBA00022884"/>
    </source>
</evidence>
<feature type="domain" description="C3H1-type" evidence="7">
    <location>
        <begin position="451"/>
        <end position="480"/>
    </location>
</feature>
<dbReference type="Gene3D" id="3.30.70.330">
    <property type="match status" value="1"/>
</dbReference>
<dbReference type="GO" id="GO:0003723">
    <property type="term" value="F:RNA binding"/>
    <property type="evidence" value="ECO:0007669"/>
    <property type="project" value="UniProtKB-UniRule"/>
</dbReference>
<name>S8C1E2_DACHA</name>
<dbReference type="SMART" id="SM00360">
    <property type="entry name" value="RRM"/>
    <property type="match status" value="1"/>
</dbReference>
<feature type="region of interest" description="Disordered" evidence="5">
    <location>
        <begin position="58"/>
        <end position="117"/>
    </location>
</feature>
<feature type="region of interest" description="Disordered" evidence="5">
    <location>
        <begin position="199"/>
        <end position="223"/>
    </location>
</feature>
<dbReference type="EMBL" id="AQGS01000245">
    <property type="protein sequence ID" value="EPS41387.1"/>
    <property type="molecule type" value="Genomic_DNA"/>
</dbReference>
<feature type="domain" description="RRM" evidence="6">
    <location>
        <begin position="118"/>
        <end position="193"/>
    </location>
</feature>
<keyword evidence="4" id="KW-0862">Zinc</keyword>
<dbReference type="OMA" id="CDFAQQG"/>
<reference evidence="8 9" key="1">
    <citation type="journal article" date="2013" name="PLoS Genet.">
        <title>Genomic mechanisms accounting for the adaptation to parasitism in nematode-trapping fungi.</title>
        <authorList>
            <person name="Meerupati T."/>
            <person name="Andersson K.M."/>
            <person name="Friman E."/>
            <person name="Kumar D."/>
            <person name="Tunlid A."/>
            <person name="Ahren D."/>
        </authorList>
    </citation>
    <scope>NUCLEOTIDE SEQUENCE [LARGE SCALE GENOMIC DNA]</scope>
    <source>
        <strain evidence="8 9">CBS 200.50</strain>
    </source>
</reference>
<evidence type="ECO:0000313" key="8">
    <source>
        <dbReference type="EMBL" id="EPS41387.1"/>
    </source>
</evidence>